<evidence type="ECO:0000313" key="2">
    <source>
        <dbReference type="Proteomes" id="UP000809273"/>
    </source>
</evidence>
<proteinExistence type="predicted"/>
<comment type="caution">
    <text evidence="1">The sequence shown here is derived from an EMBL/GenBank/DDBJ whole genome shotgun (WGS) entry which is preliminary data.</text>
</comment>
<dbReference type="EMBL" id="JAFGIX010000076">
    <property type="protein sequence ID" value="MBN1574384.1"/>
    <property type="molecule type" value="Genomic_DNA"/>
</dbReference>
<gene>
    <name evidence="1" type="ORF">JW984_14385</name>
</gene>
<name>A0A9D8PPK5_9DELT</name>
<dbReference type="AlphaFoldDB" id="A0A9D8PPK5"/>
<organism evidence="1 2">
    <name type="scientific">Candidatus Zymogenus saltonus</name>
    <dbReference type="NCBI Taxonomy" id="2844893"/>
    <lineage>
        <taxon>Bacteria</taxon>
        <taxon>Deltaproteobacteria</taxon>
        <taxon>Candidatus Zymogenia</taxon>
        <taxon>Candidatus Zymogeniales</taxon>
        <taxon>Candidatus Zymogenaceae</taxon>
        <taxon>Candidatus Zymogenus</taxon>
    </lineage>
</organism>
<evidence type="ECO:0000313" key="1">
    <source>
        <dbReference type="EMBL" id="MBN1574384.1"/>
    </source>
</evidence>
<dbReference type="Pfam" id="PF06293">
    <property type="entry name" value="Kdo"/>
    <property type="match status" value="1"/>
</dbReference>
<sequence length="310" mass="34101">MSRKEKGRTGVRADSFLPYGFKKVKEGGTSYYLRGELIDPLLKSGVLSPDKGTTPEGPAVPLGGGRGSAFKTEISGVGGVVVRRYRRGGLFGKIVKDGYLVPHRALSELFSLTTARARGVPAPNAIGASEKRRRFLFIPSPLYTAAIATAEISGSVNLPEFLGREDNLNSKAVVLNRAGAAIRKMHDAGIYHRDLNMNNLLVKSGEGEIFIIDFDRAKVCDFLSRRMLERNLRRLLRSARKLAGLGLSTTDENFRHILIGYTKGDEADLRRLVKKTISSPLLKIRGCVSRVMHGLFSGVKGERHSYRVIF</sequence>
<accession>A0A9D8PPK5</accession>
<dbReference type="Proteomes" id="UP000809273">
    <property type="component" value="Unassembled WGS sequence"/>
</dbReference>
<reference evidence="1" key="2">
    <citation type="submission" date="2021-01" db="EMBL/GenBank/DDBJ databases">
        <authorList>
            <person name="Hahn C.R."/>
            <person name="Youssef N.H."/>
            <person name="Elshahed M."/>
        </authorList>
    </citation>
    <scope>NUCLEOTIDE SEQUENCE</scope>
    <source>
        <strain evidence="1">Zod_Metabat.24</strain>
    </source>
</reference>
<dbReference type="Gene3D" id="1.10.510.10">
    <property type="entry name" value="Transferase(Phosphotransferase) domain 1"/>
    <property type="match status" value="1"/>
</dbReference>
<reference evidence="1" key="1">
    <citation type="journal article" date="2021" name="Environ. Microbiol.">
        <title>Genomic characterization of three novel Desulfobacterota classes expand the metabolic and phylogenetic diversity of the phylum.</title>
        <authorList>
            <person name="Murphy C.L."/>
            <person name="Biggerstaff J."/>
            <person name="Eichhorn A."/>
            <person name="Ewing E."/>
            <person name="Shahan R."/>
            <person name="Soriano D."/>
            <person name="Stewart S."/>
            <person name="VanMol K."/>
            <person name="Walker R."/>
            <person name="Walters P."/>
            <person name="Elshahed M.S."/>
            <person name="Youssef N.H."/>
        </authorList>
    </citation>
    <scope>NUCLEOTIDE SEQUENCE</scope>
    <source>
        <strain evidence="1">Zod_Metabat.24</strain>
    </source>
</reference>
<dbReference type="InterPro" id="IPR011009">
    <property type="entry name" value="Kinase-like_dom_sf"/>
</dbReference>
<dbReference type="SUPFAM" id="SSF56112">
    <property type="entry name" value="Protein kinase-like (PK-like)"/>
    <property type="match status" value="1"/>
</dbReference>
<protein>
    <submittedName>
        <fullName evidence="1">Phosphotransferase</fullName>
    </submittedName>
</protein>